<dbReference type="PROSITE" id="PS51318">
    <property type="entry name" value="TAT"/>
    <property type="match status" value="1"/>
</dbReference>
<sequence length="504" mass="54143">MKMSVDNVQPDSPQSWHMTRPISRRTFLQGCSGFAAAAAMRGFGITNLLFDSHAPHRSTASAATGTTLSPQQPPNQRDLLVLIFVRGGLDGLNLLTPFNTSATDRDLYYNKLRPTLSVPAPNSSATRRAIDLDGRFALHPDAARGVAGVNVPNGHASDTGGLYALFQRGDLAIVDACGSPDVTGSHFDTELYVDLGGKNNQGGWLARYLDAAGEPNDALAVAPQWGIPPSLLSLTGRSAVAVPDPENFGPQWKTRQWTSHENASALEAAQRALLEQMYLRGSDFIEQVGRSALQNYDMLRNVLEANYTPSAAYLTDEALVADYGHFGHSLKTIAQLAKSSLANPLRVATIDVGGGYDTHDNQGVVDWNGNSRYCRLITNLANNIKAFCDDMNADPAWRGRFVVVVVSEFGRVLYENSSGGTDHGAGNVMLVVGSHGNIRGGQVYGEWPGLKHFGFNDGLEITTDYRRVLADILIARMGVGASQINSVIFPGLNYASGLGIGVPR</sequence>
<dbReference type="PANTHER" id="PTHR43737:SF1">
    <property type="entry name" value="DUF1501 DOMAIN-CONTAINING PROTEIN"/>
    <property type="match status" value="1"/>
</dbReference>
<comment type="caution">
    <text evidence="2">The sequence shown here is derived from an EMBL/GenBank/DDBJ whole genome shotgun (WGS) entry which is preliminary data.</text>
</comment>
<protein>
    <submittedName>
        <fullName evidence="2">DUF1501 domain-containing protein</fullName>
    </submittedName>
</protein>
<name>A0A7C1FJF7_9CHLR</name>
<dbReference type="Pfam" id="PF07394">
    <property type="entry name" value="DUF1501"/>
    <property type="match status" value="1"/>
</dbReference>
<gene>
    <name evidence="2" type="ORF">ENQ20_04175</name>
</gene>
<dbReference type="InterPro" id="IPR010869">
    <property type="entry name" value="DUF1501"/>
</dbReference>
<evidence type="ECO:0000313" key="2">
    <source>
        <dbReference type="EMBL" id="HDX30673.1"/>
    </source>
</evidence>
<organism evidence="2">
    <name type="scientific">Caldilinea aerophila</name>
    <dbReference type="NCBI Taxonomy" id="133453"/>
    <lineage>
        <taxon>Bacteria</taxon>
        <taxon>Bacillati</taxon>
        <taxon>Chloroflexota</taxon>
        <taxon>Caldilineae</taxon>
        <taxon>Caldilineales</taxon>
        <taxon>Caldilineaceae</taxon>
        <taxon>Caldilinea</taxon>
    </lineage>
</organism>
<reference evidence="2" key="1">
    <citation type="journal article" date="2020" name="mSystems">
        <title>Genome- and Community-Level Interaction Insights into Carbon Utilization and Element Cycling Functions of Hydrothermarchaeota in Hydrothermal Sediment.</title>
        <authorList>
            <person name="Zhou Z."/>
            <person name="Liu Y."/>
            <person name="Xu W."/>
            <person name="Pan J."/>
            <person name="Luo Z.H."/>
            <person name="Li M."/>
        </authorList>
    </citation>
    <scope>NUCLEOTIDE SEQUENCE [LARGE SCALE GENOMIC DNA]</scope>
    <source>
        <strain evidence="2">SpSt-289</strain>
    </source>
</reference>
<dbReference type="EMBL" id="DSMG01000048">
    <property type="protein sequence ID" value="HDX30673.1"/>
    <property type="molecule type" value="Genomic_DNA"/>
</dbReference>
<proteinExistence type="predicted"/>
<dbReference type="AlphaFoldDB" id="A0A7C1FJF7"/>
<evidence type="ECO:0000256" key="1">
    <source>
        <dbReference type="SAM" id="MobiDB-lite"/>
    </source>
</evidence>
<accession>A0A7C1FJF7</accession>
<feature type="compositionally biased region" description="Polar residues" evidence="1">
    <location>
        <begin position="1"/>
        <end position="17"/>
    </location>
</feature>
<feature type="region of interest" description="Disordered" evidence="1">
    <location>
        <begin position="1"/>
        <end position="20"/>
    </location>
</feature>
<dbReference type="PANTHER" id="PTHR43737">
    <property type="entry name" value="BLL7424 PROTEIN"/>
    <property type="match status" value="1"/>
</dbReference>
<dbReference type="InterPro" id="IPR006311">
    <property type="entry name" value="TAT_signal"/>
</dbReference>